<comment type="subcellular location">
    <subcellularLocation>
        <location evidence="1">Cell envelope</location>
    </subcellularLocation>
    <subcellularLocation>
        <location evidence="2">Cell outer membrane</location>
    </subcellularLocation>
    <subcellularLocation>
        <location evidence="3">Secreted</location>
    </subcellularLocation>
</comment>
<evidence type="ECO:0008006" key="11">
    <source>
        <dbReference type="Google" id="ProtNLM"/>
    </source>
</evidence>
<dbReference type="PANTHER" id="PTHR11319:SF35">
    <property type="entry name" value="OUTER MEMBRANE PROTEIN PMPC-RELATED"/>
    <property type="match status" value="1"/>
</dbReference>
<evidence type="ECO:0000313" key="10">
    <source>
        <dbReference type="Proteomes" id="UP000039865"/>
    </source>
</evidence>
<dbReference type="Proteomes" id="UP000039865">
    <property type="component" value="Unassembled WGS sequence"/>
</dbReference>
<sequence length="1908" mass="217652">MVEGKGGAICLLFTAATINSTLFHKIYANDGAVFDVDGMISQLKVYHSNVTEIQIYNTGGIARYWQSNTIFGARVLDQYFINCTFTDFISTKRASGFYIGYETGIFDINGGGGSILLSSDQKYGQSVIKDFLLETRINEESSSLFYSNEKSFSLEMTDILIECQPLDQDDYVQDHTKTYATAIKIKRSLKGVTSKRNIFKNCQNVVDGSIFSITSTSLIDEDSEYYNNSASSGGILACTTCTVQITNSTFHDNKAESGGLFILYESYNMTLNSVQIWENYATKRGGIFFVNQIIEPSTCSDLNLTIINSTFYDIQATDDGGLLSLTKGKTFYLKDLSITRVTANYFQVVTSIALIRNFTIENCQIICDSNYQGDSSQELDQISPNSTKSGIFSFQNAYGISILKSKFQQCSSSVQGGVFKLSKVSYFYDYNSRYLMNSAIFGGVIHSSQSSVSLNETYFKDNQANRGGCIELSYDSYLFMNKVKFSNNIAFSSAGVIFVQSRSYFEIINTDFSRNKANDSSIIDSQFRGNGIQNKDLYQNRGSFLFISLDVKLSIENSSFMKGFAQYGGVLYISGDSEITISKSTFVDNQAVESGGAIYADGFSFLNITNESKLINNLGFYGDDIYISNSNGIFSLDQVTIDNPNAKGSIVVGDAQVYFQNVLMKNIGLEQKVKSQGAALACFNCLKIEIISSVFDNLHGSLGGAIYLNEVDLRKTDNVQAKNYFFKDSIFKNSVAYAGGAIYLDNINILFLDNCTFINNQAISTLDQNYKIYNGSGGAIYFDCNQYVLKCSFTIYNKNKFQGNIAHLQGGALHWTNIEPEFGENTIFENNLSYLYGNNISCFAQNISGGKIEPIYLALTDQYRQIVTADSTNKIRLVINVTNTLNHKYPPIIEGDSTFYLSYGLTEIKDVAFAGTPGESYSISFLTEAIDKTKKANIQYMNANGMDQIDFKVDINLRECEIGEQFTSSGKCVECPSGLSFSLTKMNEPGNCQLCPDQKAICYGGTFIGPKAGYWRKDNIGYSRVENKLCSKCPEPLFNILRLFAVFLLSVIIVIFLIRSTLNGARDKRNITSVYLKILMNHLQVIVLTAQFDFQWPQKILDFYNGIRPAAQSTYQVISIDCFLDIRSSYENDWIRVYFQKITILSILPLLLVIISIFSWIIYLKISRSRAEQTGRIVSTIIILLFLAHPSIVQYMFSNFRCLNIDSDQRIEDDLEVICWSDFHNFISYFIASPSILVWGIGIPFFALVLLFKHRSRLEQNGLRERYGFLYKGYKKEYYYWEIFIMYRKLIIIFISVFFKNHGVIAQALVVMIFYIFFMLLTFKLNPFINITLNQLESLSLLTSMLTIYCGLYFIANIHQDWLKNEPELKNFLILSEDEKMFFFSVILISNLLFFIHWLSKMFKELQFNLMIKLPKLYLFFCMFNDSQKFKSKLNQLRIQDESENLHDEFDRTQRQLKELYLSGKLVLNKKSVEKLQLIFNPDQVLRQLKQGGSLGNIDMLASDLKGSQVQIQEKSKLRKERKLKIAKILNETLLDKELQFNEKVQGEKELSFSSYQKGSKKVESDYIKNKFNFLSQDRANEETRFNEISYFNNTNTDDNNLLKNNFSTPKIIFQKNSIEFDTDQEESKELIINQKNSKRVGRIQTPHLGTQQNQQNSIKYQNQSQIRNQDQFENITEDDDTMRSHLNLNKLLFNKQSQNAAQMSKLNFYLLQSFENQSQIVDDALESIDSNEDIQKFKSCLIENNDEQNIVIKPKRQKTRKVKDSVNGKNSNRSIVRNLTGCDSLGTPSQRLREPNNKVQSASIVKNSMISKNEMIKINNNITQEIHTLLILDHQPSFESKTNRIQETHSDDNFNQDEMKEVSLQVSEQSLQSQDSNEDHFVENLTDYQEKLSLQDIEENQNQLYNH</sequence>
<dbReference type="PANTHER" id="PTHR11319">
    <property type="entry name" value="G PROTEIN-COUPLED RECEPTOR-RELATED"/>
    <property type="match status" value="1"/>
</dbReference>
<dbReference type="EMBL" id="CCKQ01016874">
    <property type="protein sequence ID" value="CDW88757.1"/>
    <property type="molecule type" value="Genomic_DNA"/>
</dbReference>
<dbReference type="OMA" id="MISKNEM"/>
<evidence type="ECO:0000256" key="1">
    <source>
        <dbReference type="ARBA" id="ARBA00004196"/>
    </source>
</evidence>
<evidence type="ECO:0000256" key="8">
    <source>
        <dbReference type="SAM" id="Phobius"/>
    </source>
</evidence>
<feature type="transmembrane region" description="Helical" evidence="8">
    <location>
        <begin position="1278"/>
        <end position="1299"/>
    </location>
</feature>
<dbReference type="SUPFAM" id="SSF51126">
    <property type="entry name" value="Pectin lyase-like"/>
    <property type="match status" value="2"/>
</dbReference>
<feature type="transmembrane region" description="Helical" evidence="8">
    <location>
        <begin position="1305"/>
        <end position="1326"/>
    </location>
</feature>
<dbReference type="NCBIfam" id="TIGR01376">
    <property type="entry name" value="POMP_repeat"/>
    <property type="match status" value="1"/>
</dbReference>
<proteinExistence type="predicted"/>
<feature type="transmembrane region" description="Helical" evidence="8">
    <location>
        <begin position="1142"/>
        <end position="1164"/>
    </location>
</feature>
<evidence type="ECO:0000256" key="6">
    <source>
        <dbReference type="ARBA" id="ARBA00023136"/>
    </source>
</evidence>
<dbReference type="Pfam" id="PF02415">
    <property type="entry name" value="Chlam_PMP"/>
    <property type="match status" value="2"/>
</dbReference>
<evidence type="ECO:0000256" key="3">
    <source>
        <dbReference type="ARBA" id="ARBA00004613"/>
    </source>
</evidence>
<dbReference type="InterPro" id="IPR003368">
    <property type="entry name" value="POMP_repeat"/>
</dbReference>
<evidence type="ECO:0000313" key="9">
    <source>
        <dbReference type="EMBL" id="CDW88757.1"/>
    </source>
</evidence>
<protein>
    <recommendedName>
        <fullName evidence="11">Transmembrane protein</fullName>
    </recommendedName>
</protein>
<dbReference type="InParanoid" id="A0A078B615"/>
<dbReference type="InterPro" id="IPR011050">
    <property type="entry name" value="Pectin_lyase_fold/virulence"/>
</dbReference>
<name>A0A078B615_STYLE</name>
<feature type="transmembrane region" description="Helical" evidence="8">
    <location>
        <begin position="1040"/>
        <end position="1062"/>
    </location>
</feature>
<evidence type="ECO:0000256" key="7">
    <source>
        <dbReference type="ARBA" id="ARBA00023237"/>
    </source>
</evidence>
<keyword evidence="4" id="KW-0964">Secreted</keyword>
<feature type="transmembrane region" description="Helical" evidence="8">
    <location>
        <begin position="1176"/>
        <end position="1197"/>
    </location>
</feature>
<keyword evidence="6 8" id="KW-0472">Membrane</keyword>
<gene>
    <name evidence="9" type="primary">Contig2482.g2672</name>
    <name evidence="9" type="ORF">STYLEM_17881</name>
</gene>
<keyword evidence="10" id="KW-1185">Reference proteome</keyword>
<feature type="transmembrane region" description="Helical" evidence="8">
    <location>
        <begin position="1381"/>
        <end position="1399"/>
    </location>
</feature>
<keyword evidence="5" id="KW-0732">Signal</keyword>
<evidence type="ECO:0000256" key="4">
    <source>
        <dbReference type="ARBA" id="ARBA00022525"/>
    </source>
</evidence>
<keyword evidence="8" id="KW-1133">Transmembrane helix</keyword>
<keyword evidence="7" id="KW-0998">Cell outer membrane</keyword>
<accession>A0A078B615</accession>
<dbReference type="OrthoDB" id="5970941at2759"/>
<organism evidence="9 10">
    <name type="scientific">Stylonychia lemnae</name>
    <name type="common">Ciliate</name>
    <dbReference type="NCBI Taxonomy" id="5949"/>
    <lineage>
        <taxon>Eukaryota</taxon>
        <taxon>Sar</taxon>
        <taxon>Alveolata</taxon>
        <taxon>Ciliophora</taxon>
        <taxon>Intramacronucleata</taxon>
        <taxon>Spirotrichea</taxon>
        <taxon>Stichotrichia</taxon>
        <taxon>Sporadotrichida</taxon>
        <taxon>Oxytrichidae</taxon>
        <taxon>Stylonychinae</taxon>
        <taxon>Stylonychia</taxon>
    </lineage>
</organism>
<reference evidence="9 10" key="1">
    <citation type="submission" date="2014-06" db="EMBL/GenBank/DDBJ databases">
        <authorList>
            <person name="Swart Estienne"/>
        </authorList>
    </citation>
    <scope>NUCLEOTIDE SEQUENCE [LARGE SCALE GENOMIC DNA]</scope>
    <source>
        <strain evidence="9 10">130c</strain>
    </source>
</reference>
<evidence type="ECO:0000256" key="2">
    <source>
        <dbReference type="ARBA" id="ARBA00004442"/>
    </source>
</evidence>
<evidence type="ECO:0000256" key="5">
    <source>
        <dbReference type="ARBA" id="ARBA00022729"/>
    </source>
</evidence>
<feature type="transmembrane region" description="Helical" evidence="8">
    <location>
        <begin position="1226"/>
        <end position="1252"/>
    </location>
</feature>
<feature type="transmembrane region" description="Helical" evidence="8">
    <location>
        <begin position="1074"/>
        <end position="1092"/>
    </location>
</feature>
<dbReference type="GO" id="GO:0005576">
    <property type="term" value="C:extracellular region"/>
    <property type="evidence" value="ECO:0007669"/>
    <property type="project" value="UniProtKB-SubCell"/>
</dbReference>
<keyword evidence="8" id="KW-0812">Transmembrane</keyword>